<dbReference type="HOGENOM" id="CLU_2225873_0_0_1"/>
<reference evidence="2 3" key="1">
    <citation type="journal article" date="2011" name="Science">
        <title>The ecoresponsive genome of Daphnia pulex.</title>
        <authorList>
            <person name="Colbourne J.K."/>
            <person name="Pfrender M.E."/>
            <person name="Gilbert D."/>
            <person name="Thomas W.K."/>
            <person name="Tucker A."/>
            <person name="Oakley T.H."/>
            <person name="Tokishita S."/>
            <person name="Aerts A."/>
            <person name="Arnold G.J."/>
            <person name="Basu M.K."/>
            <person name="Bauer D.J."/>
            <person name="Caceres C.E."/>
            <person name="Carmel L."/>
            <person name="Casola C."/>
            <person name="Choi J.H."/>
            <person name="Detter J.C."/>
            <person name="Dong Q."/>
            <person name="Dusheyko S."/>
            <person name="Eads B.D."/>
            <person name="Frohlich T."/>
            <person name="Geiler-Samerotte K.A."/>
            <person name="Gerlach D."/>
            <person name="Hatcher P."/>
            <person name="Jogdeo S."/>
            <person name="Krijgsveld J."/>
            <person name="Kriventseva E.V."/>
            <person name="Kultz D."/>
            <person name="Laforsch C."/>
            <person name="Lindquist E."/>
            <person name="Lopez J."/>
            <person name="Manak J.R."/>
            <person name="Muller J."/>
            <person name="Pangilinan J."/>
            <person name="Patwardhan R.P."/>
            <person name="Pitluck S."/>
            <person name="Pritham E.J."/>
            <person name="Rechtsteiner A."/>
            <person name="Rho M."/>
            <person name="Rogozin I.B."/>
            <person name="Sakarya O."/>
            <person name="Salamov A."/>
            <person name="Schaack S."/>
            <person name="Shapiro H."/>
            <person name="Shiga Y."/>
            <person name="Skalitzky C."/>
            <person name="Smith Z."/>
            <person name="Souvorov A."/>
            <person name="Sung W."/>
            <person name="Tang Z."/>
            <person name="Tsuchiya D."/>
            <person name="Tu H."/>
            <person name="Vos H."/>
            <person name="Wang M."/>
            <person name="Wolf Y.I."/>
            <person name="Yamagata H."/>
            <person name="Yamada T."/>
            <person name="Ye Y."/>
            <person name="Shaw J.R."/>
            <person name="Andrews J."/>
            <person name="Crease T.J."/>
            <person name="Tang H."/>
            <person name="Lucas S.M."/>
            <person name="Robertson H.M."/>
            <person name="Bork P."/>
            <person name="Koonin E.V."/>
            <person name="Zdobnov E.M."/>
            <person name="Grigoriev I.V."/>
            <person name="Lynch M."/>
            <person name="Boore J.L."/>
        </authorList>
    </citation>
    <scope>NUCLEOTIDE SEQUENCE [LARGE SCALE GENOMIC DNA]</scope>
</reference>
<dbReference type="PhylomeDB" id="E9HC12"/>
<proteinExistence type="predicted"/>
<dbReference type="InParanoid" id="E9HC12"/>
<feature type="chain" id="PRO_5003241032" evidence="1">
    <location>
        <begin position="22"/>
        <end position="106"/>
    </location>
</feature>
<feature type="signal peptide" evidence="1">
    <location>
        <begin position="1"/>
        <end position="21"/>
    </location>
</feature>
<keyword evidence="1" id="KW-0732">Signal</keyword>
<evidence type="ECO:0000313" key="3">
    <source>
        <dbReference type="Proteomes" id="UP000000305"/>
    </source>
</evidence>
<gene>
    <name evidence="2" type="ORF">DAPPUDRAFT_112428</name>
</gene>
<sequence length="106" mass="12116">MTCKIVIYCFLLVALIGLVSAAPRRPNIGDYGYKVTCVETIAYRDIPSNKLKSSISREKIRLPSGWRNMESAGRLRRVNKDDGEIVYKYVWYQSDPSVEHIVSCSR</sequence>
<keyword evidence="3" id="KW-1185">Reference proteome</keyword>
<name>E9HC12_DAPPU</name>
<dbReference type="EMBL" id="GL732618">
    <property type="protein sequence ID" value="EFX70742.1"/>
    <property type="molecule type" value="Genomic_DNA"/>
</dbReference>
<accession>E9HC12</accession>
<organism evidence="2 3">
    <name type="scientific">Daphnia pulex</name>
    <name type="common">Water flea</name>
    <dbReference type="NCBI Taxonomy" id="6669"/>
    <lineage>
        <taxon>Eukaryota</taxon>
        <taxon>Metazoa</taxon>
        <taxon>Ecdysozoa</taxon>
        <taxon>Arthropoda</taxon>
        <taxon>Crustacea</taxon>
        <taxon>Branchiopoda</taxon>
        <taxon>Diplostraca</taxon>
        <taxon>Cladocera</taxon>
        <taxon>Anomopoda</taxon>
        <taxon>Daphniidae</taxon>
        <taxon>Daphnia</taxon>
    </lineage>
</organism>
<dbReference type="AlphaFoldDB" id="E9HC12"/>
<dbReference type="Proteomes" id="UP000000305">
    <property type="component" value="Unassembled WGS sequence"/>
</dbReference>
<evidence type="ECO:0000256" key="1">
    <source>
        <dbReference type="SAM" id="SignalP"/>
    </source>
</evidence>
<evidence type="ECO:0000313" key="2">
    <source>
        <dbReference type="EMBL" id="EFX70742.1"/>
    </source>
</evidence>
<dbReference type="KEGG" id="dpx:DAPPUDRAFT_112428"/>
<protein>
    <submittedName>
        <fullName evidence="2">Uncharacterized protein</fullName>
    </submittedName>
</protein>